<dbReference type="PANTHER" id="PTHR13693:SF100">
    <property type="entry name" value="8-AMINO-7-OXONONANOATE SYNTHASE"/>
    <property type="match status" value="1"/>
</dbReference>
<evidence type="ECO:0000259" key="13">
    <source>
        <dbReference type="Pfam" id="PF00155"/>
    </source>
</evidence>
<dbReference type="GO" id="GO:0030170">
    <property type="term" value="F:pyridoxal phosphate binding"/>
    <property type="evidence" value="ECO:0007669"/>
    <property type="project" value="InterPro"/>
</dbReference>
<keyword evidence="7" id="KW-0093">Biotin biosynthesis</keyword>
<dbReference type="InterPro" id="IPR001917">
    <property type="entry name" value="Aminotrans_II_pyridoxalP_BS"/>
</dbReference>
<evidence type="ECO:0000256" key="5">
    <source>
        <dbReference type="ARBA" id="ARBA00013187"/>
    </source>
</evidence>
<comment type="pathway">
    <text evidence="2">Cofactor biosynthesis; biotin biosynthesis.</text>
</comment>
<sequence length="393" mass="41967">MTQDNFWKEYVAAELSRMREQSLLREMPLVDRGVDRFIDHAGQRLLNLASNNYLGLAGHPALREAAADAARDLGAGSGASRIVTGTFALYDALERELAEFKGTQAALTVGSGYAANVAIMTALADRNTVVFSDRLNHASIIDGITLSRAEHVRYRHGDMDHLAVMMARHADTRRKILVTDTVFSMDGDRADLPAIVRLCRDNGVLIVVDEAHAAGILGNGRGLAHEMGLADEIDVHMGTFSKAFGSYGAYVAASADLVALVRNRGRSFVFSTSLPPSVMAANLAALGLVRSDDGRAERLLTMAADLRTHLAALGFDTGDSTTQIVPVIIGGNDEAVAAREFLMARGLCVPAIRPPTVPAGTARLRVSLRADLTDTDMAGVREAFAALAGEMHS</sequence>
<evidence type="ECO:0000256" key="11">
    <source>
        <dbReference type="ARBA" id="ARBA00047715"/>
    </source>
</evidence>
<comment type="cofactor">
    <cofactor evidence="1 12">
        <name>pyridoxal 5'-phosphate</name>
        <dbReference type="ChEBI" id="CHEBI:597326"/>
    </cofactor>
</comment>
<keyword evidence="14" id="KW-0012">Acyltransferase</keyword>
<comment type="caution">
    <text evidence="14">The sequence shown here is derived from an EMBL/GenBank/DDBJ whole genome shotgun (WGS) entry which is preliminary data.</text>
</comment>
<dbReference type="EC" id="2.3.1.47" evidence="5"/>
<dbReference type="InterPro" id="IPR015422">
    <property type="entry name" value="PyrdxlP-dep_Trfase_small"/>
</dbReference>
<dbReference type="AlphaFoldDB" id="A0A846QJB6"/>
<evidence type="ECO:0000256" key="12">
    <source>
        <dbReference type="RuleBase" id="RU003693"/>
    </source>
</evidence>
<evidence type="ECO:0000256" key="3">
    <source>
        <dbReference type="ARBA" id="ARBA00010008"/>
    </source>
</evidence>
<evidence type="ECO:0000256" key="10">
    <source>
        <dbReference type="ARBA" id="ARBA00033381"/>
    </source>
</evidence>
<dbReference type="InterPro" id="IPR015424">
    <property type="entry name" value="PyrdxlP-dep_Trfase"/>
</dbReference>
<evidence type="ECO:0000313" key="15">
    <source>
        <dbReference type="Proteomes" id="UP000580856"/>
    </source>
</evidence>
<name>A0A846QJB6_9BACT</name>
<keyword evidence="8 12" id="KW-0663">Pyridoxal phosphate</keyword>
<evidence type="ECO:0000256" key="2">
    <source>
        <dbReference type="ARBA" id="ARBA00004746"/>
    </source>
</evidence>
<dbReference type="PANTHER" id="PTHR13693">
    <property type="entry name" value="CLASS II AMINOTRANSFERASE/8-AMINO-7-OXONONANOATE SYNTHASE"/>
    <property type="match status" value="1"/>
</dbReference>
<dbReference type="SUPFAM" id="SSF53383">
    <property type="entry name" value="PLP-dependent transferases"/>
    <property type="match status" value="1"/>
</dbReference>
<dbReference type="EMBL" id="JAATJA010000001">
    <property type="protein sequence ID" value="NJB67160.1"/>
    <property type="molecule type" value="Genomic_DNA"/>
</dbReference>
<gene>
    <name evidence="14" type="ORF">GGQ74_000800</name>
</gene>
<dbReference type="GO" id="GO:0009102">
    <property type="term" value="P:biotin biosynthetic process"/>
    <property type="evidence" value="ECO:0007669"/>
    <property type="project" value="UniProtKB-KW"/>
</dbReference>
<evidence type="ECO:0000256" key="6">
    <source>
        <dbReference type="ARBA" id="ARBA00022679"/>
    </source>
</evidence>
<dbReference type="Gene3D" id="3.40.640.10">
    <property type="entry name" value="Type I PLP-dependent aspartate aminotransferase-like (Major domain)"/>
    <property type="match status" value="1"/>
</dbReference>
<evidence type="ECO:0000256" key="8">
    <source>
        <dbReference type="ARBA" id="ARBA00022898"/>
    </source>
</evidence>
<feature type="domain" description="Aminotransferase class I/classII large" evidence="13">
    <location>
        <begin position="45"/>
        <end position="382"/>
    </location>
</feature>
<comment type="similarity">
    <text evidence="3">Belongs to the class-II pyridoxal-phosphate-dependent aminotransferase family. BioF subfamily.</text>
</comment>
<accession>A0A846QJB6</accession>
<evidence type="ECO:0000256" key="4">
    <source>
        <dbReference type="ARBA" id="ARBA00011738"/>
    </source>
</evidence>
<organism evidence="14 15">
    <name type="scientific">Desulfobaculum xiamenense</name>
    <dbReference type="NCBI Taxonomy" id="995050"/>
    <lineage>
        <taxon>Bacteria</taxon>
        <taxon>Pseudomonadati</taxon>
        <taxon>Thermodesulfobacteriota</taxon>
        <taxon>Desulfovibrionia</taxon>
        <taxon>Desulfovibrionales</taxon>
        <taxon>Desulfovibrionaceae</taxon>
        <taxon>Desulfobaculum</taxon>
    </lineage>
</organism>
<dbReference type="Gene3D" id="3.90.1150.10">
    <property type="entry name" value="Aspartate Aminotransferase, domain 1"/>
    <property type="match status" value="1"/>
</dbReference>
<dbReference type="RefSeq" id="WP_167940240.1">
    <property type="nucleotide sequence ID" value="NZ_JAATJA010000001.1"/>
</dbReference>
<dbReference type="InterPro" id="IPR050087">
    <property type="entry name" value="AON_synthase_class-II"/>
</dbReference>
<dbReference type="GO" id="GO:0008710">
    <property type="term" value="F:8-amino-7-oxononanoate synthase activity"/>
    <property type="evidence" value="ECO:0007669"/>
    <property type="project" value="UniProtKB-EC"/>
</dbReference>
<dbReference type="InterPro" id="IPR004839">
    <property type="entry name" value="Aminotransferase_I/II_large"/>
</dbReference>
<dbReference type="Proteomes" id="UP000580856">
    <property type="component" value="Unassembled WGS sequence"/>
</dbReference>
<dbReference type="Pfam" id="PF00155">
    <property type="entry name" value="Aminotran_1_2"/>
    <property type="match status" value="1"/>
</dbReference>
<dbReference type="InterPro" id="IPR015421">
    <property type="entry name" value="PyrdxlP-dep_Trfase_major"/>
</dbReference>
<protein>
    <recommendedName>
        <fullName evidence="5">8-amino-7-oxononanoate synthase</fullName>
        <ecNumber evidence="5">2.3.1.47</ecNumber>
    </recommendedName>
    <alternativeName>
        <fullName evidence="9">7-keto-8-amino-pelargonic acid synthase</fullName>
    </alternativeName>
    <alternativeName>
        <fullName evidence="10">8-amino-7-ketopelargonate synthase</fullName>
    </alternativeName>
</protein>
<evidence type="ECO:0000256" key="1">
    <source>
        <dbReference type="ARBA" id="ARBA00001933"/>
    </source>
</evidence>
<keyword evidence="6 14" id="KW-0808">Transferase</keyword>
<evidence type="ECO:0000256" key="9">
    <source>
        <dbReference type="ARBA" id="ARBA00032610"/>
    </source>
</evidence>
<proteinExistence type="inferred from homology"/>
<dbReference type="PROSITE" id="PS00599">
    <property type="entry name" value="AA_TRANSFER_CLASS_2"/>
    <property type="match status" value="1"/>
</dbReference>
<comment type="catalytic activity">
    <reaction evidence="11">
        <text>6-carboxyhexanoyl-[ACP] + L-alanine + H(+) = (8S)-8-amino-7-oxononanoate + holo-[ACP] + CO2</text>
        <dbReference type="Rhea" id="RHEA:42288"/>
        <dbReference type="Rhea" id="RHEA-COMP:9685"/>
        <dbReference type="Rhea" id="RHEA-COMP:9955"/>
        <dbReference type="ChEBI" id="CHEBI:15378"/>
        <dbReference type="ChEBI" id="CHEBI:16526"/>
        <dbReference type="ChEBI" id="CHEBI:57972"/>
        <dbReference type="ChEBI" id="CHEBI:64479"/>
        <dbReference type="ChEBI" id="CHEBI:78846"/>
        <dbReference type="ChEBI" id="CHEBI:149468"/>
        <dbReference type="EC" id="2.3.1.47"/>
    </reaction>
</comment>
<keyword evidence="15" id="KW-1185">Reference proteome</keyword>
<comment type="subunit">
    <text evidence="4">Homodimer.</text>
</comment>
<evidence type="ECO:0000313" key="14">
    <source>
        <dbReference type="EMBL" id="NJB67160.1"/>
    </source>
</evidence>
<reference evidence="14 15" key="1">
    <citation type="submission" date="2020-03" db="EMBL/GenBank/DDBJ databases">
        <title>Genomic Encyclopedia of Type Strains, Phase IV (KMG-IV): sequencing the most valuable type-strain genomes for metagenomic binning, comparative biology and taxonomic classification.</title>
        <authorList>
            <person name="Goeker M."/>
        </authorList>
    </citation>
    <scope>NUCLEOTIDE SEQUENCE [LARGE SCALE GENOMIC DNA]</scope>
    <source>
        <strain evidence="14 15">DSM 24233</strain>
    </source>
</reference>
<evidence type="ECO:0000256" key="7">
    <source>
        <dbReference type="ARBA" id="ARBA00022756"/>
    </source>
</evidence>